<protein>
    <submittedName>
        <fullName evidence="4">Uncharacterized protein</fullName>
    </submittedName>
</protein>
<reference evidence="4 5" key="1">
    <citation type="submission" date="2020-06" db="EMBL/GenBank/DDBJ databases">
        <authorList>
            <person name="Li R."/>
            <person name="Bekaert M."/>
        </authorList>
    </citation>
    <scope>NUCLEOTIDE SEQUENCE [LARGE SCALE GENOMIC DNA]</scope>
    <source>
        <strain evidence="5">wild</strain>
    </source>
</reference>
<feature type="compositionally biased region" description="Low complexity" evidence="1">
    <location>
        <begin position="118"/>
        <end position="130"/>
    </location>
</feature>
<dbReference type="GO" id="GO:0006406">
    <property type="term" value="P:mRNA export from nucleus"/>
    <property type="evidence" value="ECO:0007669"/>
    <property type="project" value="TreeGrafter"/>
</dbReference>
<dbReference type="EMBL" id="CACVKT020005206">
    <property type="protein sequence ID" value="CAC5393662.1"/>
    <property type="molecule type" value="Genomic_DNA"/>
</dbReference>
<dbReference type="Gene3D" id="1.25.40.990">
    <property type="match status" value="1"/>
</dbReference>
<feature type="domain" description="SAC3/GANP/THP3 conserved" evidence="2">
    <location>
        <begin position="843"/>
        <end position="937"/>
    </location>
</feature>
<dbReference type="CDD" id="cd12443">
    <property type="entry name" value="RRM_MCM3A_like"/>
    <property type="match status" value="1"/>
</dbReference>
<dbReference type="PANTHER" id="PTHR12436:SF3">
    <property type="entry name" value="GERMINAL-CENTER ASSOCIATED NUCLEAR PROTEIN"/>
    <property type="match status" value="1"/>
</dbReference>
<gene>
    <name evidence="4" type="ORF">MCOR_28505</name>
</gene>
<feature type="compositionally biased region" description="Polar residues" evidence="1">
    <location>
        <begin position="445"/>
        <end position="454"/>
    </location>
</feature>
<feature type="region of interest" description="Disordered" evidence="1">
    <location>
        <begin position="420"/>
        <end position="454"/>
    </location>
</feature>
<accession>A0A6J8CE22</accession>
<dbReference type="OrthoDB" id="21502at2759"/>
<feature type="compositionally biased region" description="Polar residues" evidence="1">
    <location>
        <begin position="269"/>
        <end position="291"/>
    </location>
</feature>
<evidence type="ECO:0000313" key="5">
    <source>
        <dbReference type="Proteomes" id="UP000507470"/>
    </source>
</evidence>
<dbReference type="InterPro" id="IPR034265">
    <property type="entry name" value="MCM3AP_RRM"/>
</dbReference>
<dbReference type="InterPro" id="IPR035979">
    <property type="entry name" value="RBD_domain_sf"/>
</dbReference>
<feature type="region of interest" description="Disordered" evidence="1">
    <location>
        <begin position="567"/>
        <end position="611"/>
    </location>
</feature>
<feature type="region of interest" description="Disordered" evidence="1">
    <location>
        <begin position="257"/>
        <end position="321"/>
    </location>
</feature>
<evidence type="ECO:0000256" key="1">
    <source>
        <dbReference type="SAM" id="MobiDB-lite"/>
    </source>
</evidence>
<dbReference type="GO" id="GO:0003676">
    <property type="term" value="F:nucleic acid binding"/>
    <property type="evidence" value="ECO:0007669"/>
    <property type="project" value="InterPro"/>
</dbReference>
<evidence type="ECO:0000259" key="3">
    <source>
        <dbReference type="Pfam" id="PF16769"/>
    </source>
</evidence>
<feature type="region of interest" description="Disordered" evidence="1">
    <location>
        <begin position="1"/>
        <end position="61"/>
    </location>
</feature>
<feature type="compositionally biased region" description="Polar residues" evidence="1">
    <location>
        <begin position="776"/>
        <end position="786"/>
    </location>
</feature>
<dbReference type="PANTHER" id="PTHR12436">
    <property type="entry name" value="80 KDA MCM3-ASSOCIATED PROTEIN"/>
    <property type="match status" value="1"/>
</dbReference>
<name>A0A6J8CE22_MYTCO</name>
<feature type="domain" description="Germinal-centre associated nuclear protein MCM3AP" evidence="3">
    <location>
        <begin position="1519"/>
        <end position="2151"/>
    </location>
</feature>
<dbReference type="SUPFAM" id="SSF54928">
    <property type="entry name" value="RNA-binding domain, RBD"/>
    <property type="match status" value="1"/>
</dbReference>
<dbReference type="GO" id="GO:0005737">
    <property type="term" value="C:cytoplasm"/>
    <property type="evidence" value="ECO:0007669"/>
    <property type="project" value="TreeGrafter"/>
</dbReference>
<dbReference type="InterPro" id="IPR005062">
    <property type="entry name" value="SAC3/GANP/THP3_conserved"/>
</dbReference>
<feature type="compositionally biased region" description="Polar residues" evidence="1">
    <location>
        <begin position="299"/>
        <end position="321"/>
    </location>
</feature>
<keyword evidence="5" id="KW-1185">Reference proteome</keyword>
<sequence>MANPFASGQATRGFGQQQRPAFGQASPFGQSAGFGTPNPPGYGSGGFGSTPSGFATGGFGTSGTNQASSGFGTSGINQASCGFGTSTNQASSGFGTSQASSTGSGFGTSQSGSGGFGTTTSTPGFGPQGSVFGGTGFGTMGPQSASGFGAVTTPSFGSGGFGTQTGSVFGSATTTAASFGSGGFGTQSHSGSGLFGNTPTLGGSAFGNQSNTSNAFGGSTFGTATQASRTLSQPKSFGGPTFGSVSQASAIGTPSFGTQTSMFGIPSHGTVSQTNSFGSPSFETTTQTNTFGAPPFGPSTKSSTLGGSSYATATPGGSSFGSAQTRAQISFGGFGNETSSGATTFGGSGLGTSQAPSVFGQTNQSSVFGGTGLQTGSTTFGGGTLPVATTSLHSTIGWKGLVSSTGSLNTQTTASSGIFGQTGSQSVGSGTSGIQSSGILGEGGIQSTKGPDSFSAATSVSSGLFGLSGGEVKKSENAKNLFGKPELKMTAPITELSPPSTVLYPVSTTTTVFASSNKTTDSVFGGVQSQASTSGYGMFGKPDVTDKEEKLKVSSKKMLFGKLVAGSGVRRRSMDQPRTSFDNEDQTTKRKPSKENDEEPQSKRPIRRLSSADEMSSRVAIVCNYVPNKYNNVFTMKKHFSKFGDVAKVFPNPRKFMTTIHFKTHEGAREAKARGKFLDKGVRPMEIFWSSYRRRSTDETDSTPIKRKSDHEFANLKPTTKSAKFKWAQNDLDDELAGMSGTSDIASQQMKVMDRPDDLKAGKSSLPGSPVRHSSPGPSTSRTAVTIPTNVDKGSLAVLRNTVCHTSADRLQILNLRDKIIRLGMKKTANLKSKAFVGTCTDMCPERERYDREEKRRLHVYESLNPGSSNPQVDHSRAVKEYSRSSADQVRIFTLKKWGDWFISYGTEDGVRKVSLMNRKWGDWFDFLWDRTRGVRKVSLVNRKWGDWFDFLWDRTRGVRKDITQQQLTTPESAELLEKCVRFHIFCSERLCEEDMHTFDLKINNENMTKCLQTLKEFYHDLDKKQNVYCRNEAEMRSYMVLMNLNEGDILRETQQLRPAVRNTQYINFAVQVHSALNSNNFVRFFKLVKNASFLQACIMHRYYTQVRTRALLTLIKAYRPKSHYSLNEMVRCLGFDSKIEARYFCKFHGLNVTEEIVVLDRTSYVEPEESWLPRRSQNIIESKLRCSIGEVMNGEPLLPFSLPTPINSFDDNHRFIGKLDVNVSDISEIQTKPVIQDKPSVPQPEVVQEVKPEIKADSRPQKLQYTNDDVKDLAKHLFWEVIGDMAKEVSEDLVQGAMMISAGTQDVCDIIVEEVVTEYVSSLSQSYHTEVTLLKQKKDKDTLIQNSAVHFTSVIIKDVVDQEVLNLATAEIREVKAQLKKEQIDRCALEISDELVDLVINEMSEEVAEEVYQKDVVERLEELDDICHCIELQRAGKFLQRWKKEYLARIKLKRSMLEFPPAVAMDNNYDSVKKLIPERQNDVCDSNGFYVNKLAKLKIDTPERDLTNRWAVDLMLSAHELYRKICHLKSWQPLDIAITAGSQLQKHFKRCKSRTFYWKLILSLPDLRLCGNQEQRDVGGLLEKWLRSKFTKGKDETSTDKDKDMLSLYRTEIQYSHSSIVKDLGVCIKSVNSEELSHSDVLGTNGIIFVLPPGVTDDLSAEYWEDARSRLQTLLQLKPLYPPVPLVIMIPLLISEDLDDLIYTGLDLPSFIDEDFVSSIYLRTIDLQDYGRSLDVTQPELNQELQECVQFLAESYPPQPDIKVKFLKDFIDDYILKKFFGPVLQNLKQRKQNGFLHQMPEQLVILYNHVISHMSKVLASETLKDQSWPVAEFFSTRNTNLCIPASHWNTEDHLYCIEQLTESLQLPWFLNDDFEKDDWSEICEVLWIYIDKVIEDHSGQAKIDLSSKIRLILKNTERDFEDICYLLEKETRCEPSHENIPWTDVISACIDYKLTVTKFNDTQLNDKYELLAVYMKKELDDYHPPDSWKFMESVKDFNVTTSMKSSMQTAKTKSKAKKAEESLSYEPDRLDKTQNNANIVLEIEPECVQAARKISISLSSDLKKEQKESDKYEEFLKNALLNGDMNNTTMPDISALPPWSVFESPEKTVSGDHVLLESLSEPLITDEVDKLKKEIDSNRRASDLFESRLKQWLDSPV</sequence>
<evidence type="ECO:0000313" key="4">
    <source>
        <dbReference type="EMBL" id="CAC5393662.1"/>
    </source>
</evidence>
<dbReference type="InterPro" id="IPR031907">
    <property type="entry name" value="MCM3AP_GANP"/>
</dbReference>
<proteinExistence type="predicted"/>
<dbReference type="GO" id="GO:0070390">
    <property type="term" value="C:transcription export complex 2"/>
    <property type="evidence" value="ECO:0007669"/>
    <property type="project" value="TreeGrafter"/>
</dbReference>
<dbReference type="Proteomes" id="UP000507470">
    <property type="component" value="Unassembled WGS sequence"/>
</dbReference>
<feature type="compositionally biased region" description="Low complexity" evidence="1">
    <location>
        <begin position="90"/>
        <end position="111"/>
    </location>
</feature>
<feature type="region of interest" description="Disordered" evidence="1">
    <location>
        <begin position="757"/>
        <end position="786"/>
    </location>
</feature>
<evidence type="ECO:0000259" key="2">
    <source>
        <dbReference type="Pfam" id="PF03399"/>
    </source>
</evidence>
<feature type="compositionally biased region" description="Polar residues" evidence="1">
    <location>
        <begin position="1"/>
        <end position="19"/>
    </location>
</feature>
<dbReference type="Pfam" id="PF16769">
    <property type="entry name" value="MCM3AP_GANP"/>
    <property type="match status" value="1"/>
</dbReference>
<feature type="compositionally biased region" description="Low complexity" evidence="1">
    <location>
        <begin position="421"/>
        <end position="439"/>
    </location>
</feature>
<dbReference type="Pfam" id="PF03399">
    <property type="entry name" value="SAC3_GANP"/>
    <property type="match status" value="2"/>
</dbReference>
<feature type="region of interest" description="Disordered" evidence="1">
    <location>
        <begin position="90"/>
        <end position="138"/>
    </location>
</feature>
<dbReference type="InterPro" id="IPR045107">
    <property type="entry name" value="SAC3/GANP/THP3"/>
</dbReference>
<feature type="domain" description="SAC3/GANP/THP3 conserved" evidence="2">
    <location>
        <begin position="943"/>
        <end position="1154"/>
    </location>
</feature>
<organism evidence="4 5">
    <name type="scientific">Mytilus coruscus</name>
    <name type="common">Sea mussel</name>
    <dbReference type="NCBI Taxonomy" id="42192"/>
    <lineage>
        <taxon>Eukaryota</taxon>
        <taxon>Metazoa</taxon>
        <taxon>Spiralia</taxon>
        <taxon>Lophotrochozoa</taxon>
        <taxon>Mollusca</taxon>
        <taxon>Bivalvia</taxon>
        <taxon>Autobranchia</taxon>
        <taxon>Pteriomorphia</taxon>
        <taxon>Mytilida</taxon>
        <taxon>Mytiloidea</taxon>
        <taxon>Mytilidae</taxon>
        <taxon>Mytilinae</taxon>
        <taxon>Mytilus</taxon>
    </lineage>
</organism>